<evidence type="ECO:0000313" key="3">
    <source>
        <dbReference type="Proteomes" id="UP000808337"/>
    </source>
</evidence>
<proteinExistence type="predicted"/>
<feature type="domain" description="Peptidase S24/S26A/S26B/S26C" evidence="1">
    <location>
        <begin position="110"/>
        <end position="224"/>
    </location>
</feature>
<dbReference type="AlphaFoldDB" id="A0A9D7STD8"/>
<accession>A0A9D7STD8</accession>
<dbReference type="SUPFAM" id="SSF51306">
    <property type="entry name" value="LexA/Signal peptidase"/>
    <property type="match status" value="1"/>
</dbReference>
<dbReference type="Pfam" id="PF00717">
    <property type="entry name" value="Peptidase_S24"/>
    <property type="match status" value="1"/>
</dbReference>
<organism evidence="2 3">
    <name type="scientific">Candidatus Opimibacter skivensis</name>
    <dbReference type="NCBI Taxonomy" id="2982028"/>
    <lineage>
        <taxon>Bacteria</taxon>
        <taxon>Pseudomonadati</taxon>
        <taxon>Bacteroidota</taxon>
        <taxon>Saprospiria</taxon>
        <taxon>Saprospirales</taxon>
        <taxon>Saprospiraceae</taxon>
        <taxon>Candidatus Opimibacter</taxon>
    </lineage>
</organism>
<protein>
    <submittedName>
        <fullName evidence="2">Peptidase S24</fullName>
    </submittedName>
</protein>
<evidence type="ECO:0000313" key="2">
    <source>
        <dbReference type="EMBL" id="MBK9981410.1"/>
    </source>
</evidence>
<dbReference type="CDD" id="cd06529">
    <property type="entry name" value="S24_LexA-like"/>
    <property type="match status" value="1"/>
</dbReference>
<dbReference type="Gene3D" id="2.10.109.10">
    <property type="entry name" value="Umud Fragment, subunit A"/>
    <property type="match status" value="1"/>
</dbReference>
<evidence type="ECO:0000259" key="1">
    <source>
        <dbReference type="Pfam" id="PF00717"/>
    </source>
</evidence>
<comment type="caution">
    <text evidence="2">The sequence shown here is derived from an EMBL/GenBank/DDBJ whole genome shotgun (WGS) entry which is preliminary data.</text>
</comment>
<dbReference type="EMBL" id="JADKGY010000001">
    <property type="protein sequence ID" value="MBK9981410.1"/>
    <property type="molecule type" value="Genomic_DNA"/>
</dbReference>
<reference evidence="2 3" key="1">
    <citation type="submission" date="2020-10" db="EMBL/GenBank/DDBJ databases">
        <title>Connecting structure to function with the recovery of over 1000 high-quality activated sludge metagenome-assembled genomes encoding full-length rRNA genes using long-read sequencing.</title>
        <authorList>
            <person name="Singleton C.M."/>
            <person name="Petriglieri F."/>
            <person name="Kristensen J.M."/>
            <person name="Kirkegaard R.H."/>
            <person name="Michaelsen T.Y."/>
            <person name="Andersen M.H."/>
            <person name="Karst S.M."/>
            <person name="Dueholm M.S."/>
            <person name="Nielsen P.H."/>
            <person name="Albertsen M."/>
        </authorList>
    </citation>
    <scope>NUCLEOTIDE SEQUENCE [LARGE SCALE GENOMIC DNA]</scope>
    <source>
        <strain evidence="2">Ribe_18-Q3-R11-54_MAXAC.273</strain>
    </source>
</reference>
<name>A0A9D7STD8_9BACT</name>
<gene>
    <name evidence="2" type="ORF">IPP15_03120</name>
</gene>
<dbReference type="InterPro" id="IPR036286">
    <property type="entry name" value="LexA/Signal_pep-like_sf"/>
</dbReference>
<dbReference type="InterPro" id="IPR015927">
    <property type="entry name" value="Peptidase_S24_S26A/B/C"/>
</dbReference>
<dbReference type="Proteomes" id="UP000808337">
    <property type="component" value="Unassembled WGS sequence"/>
</dbReference>
<dbReference type="InterPro" id="IPR039418">
    <property type="entry name" value="LexA-like"/>
</dbReference>
<sequence length="274" mass="31485">MVISEVTKRFLQCLDKLVGEGKVRSKRHFALSVGYHAQGISEMIGNRRDVPLELIEKAVDTYHFNPHYLFTGSGNLFSGAQPDDGLRLRNLTVVLDQKGEERIVHVPYPAQAGYGKLLDEPTYIQDLPSYQLPDPQFRSGSYRSFEIAGTSMEPSFRPNDVVIAAFIEPRYWEQAIKNQQLYIIVTHQEVIIKRICNRIKTDKMIDCISDNEEYSPYSIPAEEILEVWKVRMKLTSHFDPPSTQVNTNSISQQLMAQQKMLENLQYHFTKTIAE</sequence>